<protein>
    <submittedName>
        <fullName evidence="1">Uncharacterized protein</fullName>
    </submittedName>
</protein>
<evidence type="ECO:0000313" key="1">
    <source>
        <dbReference type="EMBL" id="UQA91044.1"/>
    </source>
</evidence>
<organism evidence="1 3">
    <name type="scientific">Streptomyces halobius</name>
    <dbReference type="NCBI Taxonomy" id="2879846"/>
    <lineage>
        <taxon>Bacteria</taxon>
        <taxon>Bacillati</taxon>
        <taxon>Actinomycetota</taxon>
        <taxon>Actinomycetes</taxon>
        <taxon>Kitasatosporales</taxon>
        <taxon>Streptomycetaceae</taxon>
        <taxon>Streptomyces</taxon>
    </lineage>
</organism>
<accession>A0ABY4LZX7</accession>
<name>A0ABY4LZX7_9ACTN</name>
<gene>
    <name evidence="1" type="ORF">K9S39_03350</name>
    <name evidence="2" type="ORF">K9S39_06285</name>
</gene>
<keyword evidence="3" id="KW-1185">Reference proteome</keyword>
<sequence length="162" mass="18209">MTTAAETPAQEYDRLSYEYRRLLNLPDRSPEQEARLQQVYARLRAIRATPPDGYTLPTAAAQLVAHAEAHGWQALVHWPAPGYDGDVSVHLKIGRRAAPGELEYARSDMWIYELTWHSRDCPPGKLRLFGRILARTPQNPATHEAPSVRAVREVIAAHPEPA</sequence>
<proteinExistence type="predicted"/>
<reference evidence="1" key="1">
    <citation type="submission" date="2021-10" db="EMBL/GenBank/DDBJ databases">
        <title>Streptomyces nigrumlapis sp.nov.,an antimicrobial producing actinobacterium isolated from Black Gobi rocks.</title>
        <authorList>
            <person name="Wen Y."/>
            <person name="Zhang W."/>
            <person name="Liu X.G."/>
        </authorList>
    </citation>
    <scope>NUCLEOTIDE SEQUENCE</scope>
    <source>
        <strain evidence="1">ST13-2-2</strain>
    </source>
</reference>
<dbReference type="EMBL" id="CP086322">
    <property type="protein sequence ID" value="UQA91522.1"/>
    <property type="molecule type" value="Genomic_DNA"/>
</dbReference>
<evidence type="ECO:0000313" key="3">
    <source>
        <dbReference type="Proteomes" id="UP000830115"/>
    </source>
</evidence>
<dbReference type="Proteomes" id="UP000830115">
    <property type="component" value="Chromosome"/>
</dbReference>
<evidence type="ECO:0000313" key="2">
    <source>
        <dbReference type="EMBL" id="UQA91522.1"/>
    </source>
</evidence>
<dbReference type="EMBL" id="CP086322">
    <property type="protein sequence ID" value="UQA91044.1"/>
    <property type="molecule type" value="Genomic_DNA"/>
</dbReference>
<dbReference type="RefSeq" id="WP_248861836.1">
    <property type="nucleotide sequence ID" value="NZ_CP086322.1"/>
</dbReference>